<evidence type="ECO:0000259" key="1">
    <source>
        <dbReference type="Pfam" id="PF11074"/>
    </source>
</evidence>
<proteinExistence type="predicted"/>
<evidence type="ECO:0000313" key="3">
    <source>
        <dbReference type="Proteomes" id="UP000324194"/>
    </source>
</evidence>
<feature type="domain" description="DUF2779" evidence="1">
    <location>
        <begin position="317"/>
        <end position="441"/>
    </location>
</feature>
<sequence length="515" mass="58741">MNRKSQSARSFPPVPVIIPHMNPIPRLISKTKLMRGYRCLKCIYLTIHEPALEAPVTPDLQALFDQGNLVGDAARKQYAGGELVDNKPWDFTGALARTRELITAGSPIIYEAAFEYMGCYARADIIQYSPETKRWRIYEVKSTTKVKPEHLDDVGLQAWIMAKSGLPLEKIHIVHLNPDCRHPDLTHLFVEVDVTERIRENYLEIKPKVKEILTVIRQETVPDIDIGPYCLSPTECGFTSHCWPEKKVPETSIFNLPGLREKKWQLYYEGIIQLDDPRLRGLNDLQERIVTCFKTGERYLDRDAVRSALAAWKFPLVFLDFETINPAIPRFAGCHPFQHIPFQFSVHVWQSPDSAVTHLDFLHEADDDPRPSLISALLDACQTQGSILAYYSKFESDRIRELADFSSEHSEALVNLLERLADPLEIIRASVYDNAFAGSFSLKRVAPALLGQAYSYEDMLVANGGDAQRAYEELVSARTSPERKKLLKKAMLDYCEQDTRVMVELVKWLFNVCRA</sequence>
<dbReference type="AlphaFoldDB" id="A0A5E4PG41"/>
<dbReference type="Proteomes" id="UP000324194">
    <property type="component" value="Chromosome 1"/>
</dbReference>
<protein>
    <recommendedName>
        <fullName evidence="1">DUF2779 domain-containing protein</fullName>
    </recommendedName>
</protein>
<dbReference type="RefSeq" id="WP_148338901.1">
    <property type="nucleotide sequence ID" value="NZ_LR699119.1"/>
</dbReference>
<evidence type="ECO:0000313" key="2">
    <source>
        <dbReference type="EMBL" id="VVC75605.1"/>
    </source>
</evidence>
<gene>
    <name evidence="2" type="ORF">AQUSIP_08950</name>
</gene>
<dbReference type="Pfam" id="PF11074">
    <property type="entry name" value="DUF2779"/>
    <property type="match status" value="1"/>
</dbReference>
<dbReference type="EMBL" id="LR699119">
    <property type="protein sequence ID" value="VVC75605.1"/>
    <property type="molecule type" value="Genomic_DNA"/>
</dbReference>
<dbReference type="InterPro" id="IPR021301">
    <property type="entry name" value="DUF2779"/>
</dbReference>
<keyword evidence="3" id="KW-1185">Reference proteome</keyword>
<accession>A0A5E4PG41</accession>
<reference evidence="2 3" key="1">
    <citation type="submission" date="2019-08" db="EMBL/GenBank/DDBJ databases">
        <authorList>
            <person name="Guy L."/>
        </authorList>
    </citation>
    <scope>NUCLEOTIDE SEQUENCE [LARGE SCALE GENOMIC DNA]</scope>
    <source>
        <strain evidence="2 3">SGT-108</strain>
    </source>
</reference>
<dbReference type="KEGG" id="asip:AQUSIP_08950"/>
<name>A0A5E4PG41_9COXI</name>
<dbReference type="OrthoDB" id="9783873at2"/>
<organism evidence="2 3">
    <name type="scientific">Aquicella siphonis</name>
    <dbReference type="NCBI Taxonomy" id="254247"/>
    <lineage>
        <taxon>Bacteria</taxon>
        <taxon>Pseudomonadati</taxon>
        <taxon>Pseudomonadota</taxon>
        <taxon>Gammaproteobacteria</taxon>
        <taxon>Legionellales</taxon>
        <taxon>Coxiellaceae</taxon>
        <taxon>Aquicella</taxon>
    </lineage>
</organism>